<proteinExistence type="predicted"/>
<organism evidence="1">
    <name type="scientific">Blastobotrys adeninivorans</name>
    <name type="common">Yeast</name>
    <name type="synonym">Arxula adeninivorans</name>
    <dbReference type="NCBI Taxonomy" id="409370"/>
    <lineage>
        <taxon>Eukaryota</taxon>
        <taxon>Fungi</taxon>
        <taxon>Dikarya</taxon>
        <taxon>Ascomycota</taxon>
        <taxon>Saccharomycotina</taxon>
        <taxon>Dipodascomycetes</taxon>
        <taxon>Dipodascales</taxon>
        <taxon>Trichomonascaceae</taxon>
        <taxon>Blastobotrys</taxon>
    </lineage>
</organism>
<protein>
    <submittedName>
        <fullName evidence="1">ARAD1A04598p</fullName>
    </submittedName>
</protein>
<reference evidence="1" key="2">
    <citation type="submission" date="2014-06" db="EMBL/GenBank/DDBJ databases">
        <title>The complete genome of Blastobotrys (Arxula) adeninivorans LS3 - a yeast of biotechnological interest.</title>
        <authorList>
            <person name="Kunze G."/>
            <person name="Gaillardin C."/>
            <person name="Czernicka M."/>
            <person name="Durrens P."/>
            <person name="Martin T."/>
            <person name="Boer E."/>
            <person name="Gabaldon T."/>
            <person name="Cruz J."/>
            <person name="Talla E."/>
            <person name="Marck C."/>
            <person name="Goffeau A."/>
            <person name="Barbe V."/>
            <person name="Baret P."/>
            <person name="Baronian K."/>
            <person name="Beier S."/>
            <person name="Bleykasten C."/>
            <person name="Bode R."/>
            <person name="Casaregola S."/>
            <person name="Despons L."/>
            <person name="Fairhead C."/>
            <person name="Giersberg M."/>
            <person name="Gierski P."/>
            <person name="Hahnel U."/>
            <person name="Hartmann A."/>
            <person name="Jankowska D."/>
            <person name="Jubin C."/>
            <person name="Jung P."/>
            <person name="Lafontaine I."/>
            <person name="Leh-Louis V."/>
            <person name="Lemaire M."/>
            <person name="Marcet-Houben M."/>
            <person name="Mascher M."/>
            <person name="Morel G."/>
            <person name="Richard G.-F."/>
            <person name="Riechen J."/>
            <person name="Sacerdot C."/>
            <person name="Sarkar A."/>
            <person name="Savel G."/>
            <person name="Schacherer J."/>
            <person name="Sherman D."/>
            <person name="Straub M.-L."/>
            <person name="Stein N."/>
            <person name="Thierry A."/>
            <person name="Trautwein-Schult A."/>
            <person name="Westhof E."/>
            <person name="Worch S."/>
            <person name="Dujon B."/>
            <person name="Souciet J.-L."/>
            <person name="Wincker P."/>
            <person name="Scholz U."/>
            <person name="Neuveglise N."/>
        </authorList>
    </citation>
    <scope>NUCLEOTIDE SEQUENCE</scope>
    <source>
        <strain evidence="1">LS3</strain>
    </source>
</reference>
<accession>A0A060T2Y4</accession>
<sequence>MWSQLAIGAAQSYILPIFVICFGSLRPGSVSHYPSVLQVLGQLGPPALAPSLSPEPFARVLIMAFHPMSHINVWFRASRNPATLQISPF</sequence>
<gene>
    <name evidence="1" type="ORF">GNLVRS02_ARAD1A04598g</name>
</gene>
<reference evidence="1" key="1">
    <citation type="submission" date="2014-02" db="EMBL/GenBank/DDBJ databases">
        <authorList>
            <person name="Genoscope - CEA"/>
        </authorList>
    </citation>
    <scope>NUCLEOTIDE SEQUENCE</scope>
    <source>
        <strain evidence="1">LS3</strain>
    </source>
</reference>
<dbReference type="AlphaFoldDB" id="A0A060T2Y4"/>
<dbReference type="EMBL" id="HG937691">
    <property type="protein sequence ID" value="CDP33227.1"/>
    <property type="molecule type" value="Genomic_DNA"/>
</dbReference>
<evidence type="ECO:0000313" key="1">
    <source>
        <dbReference type="EMBL" id="CDP33227.1"/>
    </source>
</evidence>
<name>A0A060T2Y4_BLAAD</name>